<comment type="subcellular location">
    <subcellularLocation>
        <location evidence="1">Cell membrane</location>
        <topology evidence="1">Multi-pass membrane protein</topology>
    </subcellularLocation>
</comment>
<protein>
    <submittedName>
        <fullName evidence="12">Bifunctional preprotein translocase subunit SecD/SecF</fullName>
    </submittedName>
</protein>
<feature type="transmembrane region" description="Helical" evidence="10">
    <location>
        <begin position="491"/>
        <end position="513"/>
    </location>
</feature>
<evidence type="ECO:0000313" key="12">
    <source>
        <dbReference type="EMBL" id="ATZ17360.1"/>
    </source>
</evidence>
<dbReference type="NCBIfam" id="NF037998">
    <property type="entry name" value="RND_1"/>
    <property type="match status" value="1"/>
</dbReference>
<dbReference type="OrthoDB" id="390234at2"/>
<evidence type="ECO:0000259" key="11">
    <source>
        <dbReference type="Pfam" id="PF02355"/>
    </source>
</evidence>
<feature type="transmembrane region" description="Helical" evidence="10">
    <location>
        <begin position="995"/>
        <end position="1012"/>
    </location>
</feature>
<evidence type="ECO:0000256" key="5">
    <source>
        <dbReference type="ARBA" id="ARBA00022927"/>
    </source>
</evidence>
<evidence type="ECO:0000256" key="6">
    <source>
        <dbReference type="ARBA" id="ARBA00022989"/>
    </source>
</evidence>
<evidence type="ECO:0000313" key="13">
    <source>
        <dbReference type="Proteomes" id="UP000232063"/>
    </source>
</evidence>
<dbReference type="SUPFAM" id="SSF82866">
    <property type="entry name" value="Multidrug efflux transporter AcrB transmembrane domain"/>
    <property type="match status" value="2"/>
</dbReference>
<evidence type="ECO:0000256" key="4">
    <source>
        <dbReference type="ARBA" id="ARBA00022692"/>
    </source>
</evidence>
<feature type="transmembrane region" description="Helical" evidence="10">
    <location>
        <begin position="1048"/>
        <end position="1067"/>
    </location>
</feature>
<keyword evidence="4 10" id="KW-0812">Transmembrane</keyword>
<feature type="transmembrane region" description="Helical" evidence="10">
    <location>
        <begin position="1019"/>
        <end position="1042"/>
    </location>
</feature>
<keyword evidence="13" id="KW-1185">Reference proteome</keyword>
<dbReference type="Gene3D" id="1.20.1640.10">
    <property type="entry name" value="Multidrug efflux transporter AcrB transmembrane domain"/>
    <property type="match status" value="1"/>
</dbReference>
<keyword evidence="9" id="KW-0175">Coiled coil</keyword>
<feature type="coiled-coil region" evidence="9">
    <location>
        <begin position="666"/>
        <end position="693"/>
    </location>
</feature>
<dbReference type="PANTHER" id="PTHR30081">
    <property type="entry name" value="PROTEIN-EXPORT MEMBRANE PROTEIN SEC"/>
    <property type="match status" value="1"/>
</dbReference>
<feature type="domain" description="Protein export membrane protein SecD/SecF C-terminal" evidence="11">
    <location>
        <begin position="447"/>
        <end position="611"/>
    </location>
</feature>
<feature type="transmembrane region" description="Helical" evidence="10">
    <location>
        <begin position="1202"/>
        <end position="1229"/>
    </location>
</feature>
<dbReference type="GO" id="GO:0005886">
    <property type="term" value="C:plasma membrane"/>
    <property type="evidence" value="ECO:0007669"/>
    <property type="project" value="UniProtKB-SubCell"/>
</dbReference>
<reference evidence="12 13" key="1">
    <citation type="submission" date="2017-11" db="EMBL/GenBank/DDBJ databases">
        <title>Genome sequence of Entomoplasma luminosum PIMN-1 (ATCC 49195).</title>
        <authorList>
            <person name="Lo W.-S."/>
            <person name="Gasparich G.E."/>
            <person name="Kuo C.-H."/>
        </authorList>
    </citation>
    <scope>NUCLEOTIDE SEQUENCE [LARGE SCALE GENOMIC DNA]</scope>
    <source>
        <strain evidence="12 13">PIMN-1</strain>
    </source>
</reference>
<feature type="transmembrane region" description="Helical" evidence="10">
    <location>
        <begin position="781"/>
        <end position="805"/>
    </location>
</feature>
<dbReference type="Proteomes" id="UP000232063">
    <property type="component" value="Chromosome"/>
</dbReference>
<feature type="transmembrane region" description="Helical" evidence="10">
    <location>
        <begin position="592"/>
        <end position="617"/>
    </location>
</feature>
<dbReference type="Pfam" id="PF02355">
    <property type="entry name" value="SecD_SecF_C"/>
    <property type="match status" value="2"/>
</dbReference>
<evidence type="ECO:0000256" key="9">
    <source>
        <dbReference type="SAM" id="Coils"/>
    </source>
</evidence>
<keyword evidence="2" id="KW-0813">Transport</keyword>
<dbReference type="KEGG" id="elj:ELUMI_v1c06380"/>
<keyword evidence="5" id="KW-0653">Protein transport</keyword>
<name>A0A2K8NU46_9MOLU</name>
<keyword evidence="6 10" id="KW-1133">Transmembrane helix</keyword>
<feature type="transmembrane region" description="Helical" evidence="10">
    <location>
        <begin position="562"/>
        <end position="586"/>
    </location>
</feature>
<feature type="transmembrane region" description="Helical" evidence="10">
    <location>
        <begin position="1177"/>
        <end position="1196"/>
    </location>
</feature>
<keyword evidence="3" id="KW-1003">Cell membrane</keyword>
<proteinExistence type="predicted"/>
<dbReference type="InterPro" id="IPR022813">
    <property type="entry name" value="SecD/SecF_arch_bac"/>
</dbReference>
<dbReference type="InterPro" id="IPR048634">
    <property type="entry name" value="SecD_SecF_C"/>
</dbReference>
<gene>
    <name evidence="12" type="primary">secDF</name>
    <name evidence="12" type="ORF">ELUMI_v1c06380</name>
</gene>
<keyword evidence="7" id="KW-0811">Translocation</keyword>
<accession>A0A2K8NU46</accession>
<evidence type="ECO:0000256" key="2">
    <source>
        <dbReference type="ARBA" id="ARBA00022448"/>
    </source>
</evidence>
<feature type="transmembrane region" description="Helical" evidence="10">
    <location>
        <begin position="463"/>
        <end position="484"/>
    </location>
</feature>
<sequence>MKNKKIETKKIIHMLILAFIFLALLFGLIFSAIQASNGMKLGYQYHGNFKAIVNVSKSERSGKDDEWSLKPGDSKEGAEALQSKLSPFSDGNIQVDIAGKSRAIVYAPKELYSNNQELFKNAIQSTGGLFILNNNEDVMLNSELMTKLGFKTDLVEKEAVSKIIGASSAVSKHIGQNNYPFIQFDLQNDNLKKMITATTEQKASTPALTFLVDASNALDTFRNYLSFATTDKDREKFIAALFEAISGIKGNIEKIEKQEEKTTVKNVFNDFFTGKKWKKTTSGSWEIDKKANLFNEENSSTAEQLKTAFFADGDSNHRFAFNNDINKYIYDSNSIGQDFDSKKSGRYSKEIEYNGQKMNVTKAFNILTKYIVPVIYDETKKEIRTSFKEDLFKNNFIFSGTIKEETQQPSTGGASILSNNFFIPTKNYTTAKQVTAKIAQTTKNLIFTVMSIEDAQSIISTTMFIVSLTILILIAIAIAIFILFFYRLLGLFAIIIAAIIGSLTILMSVIFSISFGPEFIAILFIVVGLSFDISIVLFESFKTNIYIEKRPLTTSFNISHKETLGIGVDVLLATILPSIILFWIGSGFLKNFATITALGLFFVFIFSIIVLRVLIYFTTKTQILNKVSWLLPIDTSVDYQGSFICHSLIEYKEKKIEAYSFKKQLSSNELIKIKKIQDQIDKLKAKNAKIYQAKLAKYEKQQQKQFEKWTKKIKHSELKLAKISNQDKKQNFFQQQFHKHLLKKVQFLSHLTSEWDQTPVNDINKIKENKIVKLESNSKKIGIITLIITGVLLFISSLVTGLAGLNYSPNFGSGTTTYIQGNYVSEFQGQVKNGIIDFKFDENTNKEITDKLRAIDKEVENELKNSLKEGEKINPEKYSSLSVERMYRYIFANNLLDNLSGNNNIVRMKNLKISSGPDYSAIDLSWNTEKKRPWVSFETTSDIINKSTEFRNVIYRLAGKSGNYTPDTVPTQNAEGQILVLAISPLTTFTQIKEILITIAIVLLALFVYMLIRFKWTYYVALALGIIIALALVVTIVLVLRIPFSIEILAGAMAVISFAFATGILFLGKGKSIIKSKNEEEINESFETEIDLQIKIKHIRKDLRKAIREHKNKFEEHTEDLKDKKLYKELKQAFIQEKKALIEKSRVAIYELKQEIKIESNKNKFLSEVFDKVFKFGLYRAVVISILYMLVGLVAAVTLPPIAIMGVTMLVGVPVTIIVMLCIVLPIWVKLERQRIRMKYAYKKFVTKMKVSAEEQIIAGIND</sequence>
<organism evidence="12 13">
    <name type="scientific">Williamsoniiplasma luminosum</name>
    <dbReference type="NCBI Taxonomy" id="214888"/>
    <lineage>
        <taxon>Bacteria</taxon>
        <taxon>Bacillati</taxon>
        <taxon>Mycoplasmatota</taxon>
        <taxon>Mollicutes</taxon>
        <taxon>Entomoplasmatales</taxon>
        <taxon>Williamsoniiplasma</taxon>
    </lineage>
</organism>
<dbReference type="RefSeq" id="WP_025734190.1">
    <property type="nucleotide sequence ID" value="NZ_CP024963.1"/>
</dbReference>
<evidence type="ECO:0000256" key="1">
    <source>
        <dbReference type="ARBA" id="ARBA00004651"/>
    </source>
</evidence>
<feature type="domain" description="Protein export membrane protein SecD/SecF C-terminal" evidence="11">
    <location>
        <begin position="983"/>
        <end position="1088"/>
    </location>
</feature>
<evidence type="ECO:0000256" key="3">
    <source>
        <dbReference type="ARBA" id="ARBA00022475"/>
    </source>
</evidence>
<dbReference type="GO" id="GO:0015031">
    <property type="term" value="P:protein transport"/>
    <property type="evidence" value="ECO:0007669"/>
    <property type="project" value="UniProtKB-KW"/>
</dbReference>
<dbReference type="AlphaFoldDB" id="A0A2K8NU46"/>
<evidence type="ECO:0000256" key="10">
    <source>
        <dbReference type="SAM" id="Phobius"/>
    </source>
</evidence>
<keyword evidence="8 10" id="KW-0472">Membrane</keyword>
<dbReference type="EMBL" id="CP024963">
    <property type="protein sequence ID" value="ATZ17360.1"/>
    <property type="molecule type" value="Genomic_DNA"/>
</dbReference>
<feature type="transmembrane region" description="Helical" evidence="10">
    <location>
        <begin position="519"/>
        <end position="541"/>
    </location>
</feature>
<evidence type="ECO:0000256" key="7">
    <source>
        <dbReference type="ARBA" id="ARBA00023010"/>
    </source>
</evidence>
<evidence type="ECO:0000256" key="8">
    <source>
        <dbReference type="ARBA" id="ARBA00023136"/>
    </source>
</evidence>